<evidence type="ECO:0000313" key="1">
    <source>
        <dbReference type="EMBL" id="GER33188.1"/>
    </source>
</evidence>
<reference evidence="2" key="1">
    <citation type="journal article" date="2019" name="Curr. Biol.">
        <title>Genome Sequence of Striga asiatica Provides Insight into the Evolution of Plant Parasitism.</title>
        <authorList>
            <person name="Yoshida S."/>
            <person name="Kim S."/>
            <person name="Wafula E.K."/>
            <person name="Tanskanen J."/>
            <person name="Kim Y.M."/>
            <person name="Honaas L."/>
            <person name="Yang Z."/>
            <person name="Spallek T."/>
            <person name="Conn C.E."/>
            <person name="Ichihashi Y."/>
            <person name="Cheong K."/>
            <person name="Cui S."/>
            <person name="Der J.P."/>
            <person name="Gundlach H."/>
            <person name="Jiao Y."/>
            <person name="Hori C."/>
            <person name="Ishida J.K."/>
            <person name="Kasahara H."/>
            <person name="Kiba T."/>
            <person name="Kim M.S."/>
            <person name="Koo N."/>
            <person name="Laohavisit A."/>
            <person name="Lee Y.H."/>
            <person name="Lumba S."/>
            <person name="McCourt P."/>
            <person name="Mortimer J.C."/>
            <person name="Mutuku J.M."/>
            <person name="Nomura T."/>
            <person name="Sasaki-Sekimoto Y."/>
            <person name="Seto Y."/>
            <person name="Wang Y."/>
            <person name="Wakatake T."/>
            <person name="Sakakibara H."/>
            <person name="Demura T."/>
            <person name="Yamaguchi S."/>
            <person name="Yoneyama K."/>
            <person name="Manabe R.I."/>
            <person name="Nelson D.C."/>
            <person name="Schulman A.H."/>
            <person name="Timko M.P."/>
            <person name="dePamphilis C.W."/>
            <person name="Choi D."/>
            <person name="Shirasu K."/>
        </authorList>
    </citation>
    <scope>NUCLEOTIDE SEQUENCE [LARGE SCALE GENOMIC DNA]</scope>
    <source>
        <strain evidence="2">cv. UVA1</strain>
    </source>
</reference>
<proteinExistence type="predicted"/>
<organism evidence="1 2">
    <name type="scientific">Striga asiatica</name>
    <name type="common">Asiatic witchweed</name>
    <name type="synonym">Buchnera asiatica</name>
    <dbReference type="NCBI Taxonomy" id="4170"/>
    <lineage>
        <taxon>Eukaryota</taxon>
        <taxon>Viridiplantae</taxon>
        <taxon>Streptophyta</taxon>
        <taxon>Embryophyta</taxon>
        <taxon>Tracheophyta</taxon>
        <taxon>Spermatophyta</taxon>
        <taxon>Magnoliopsida</taxon>
        <taxon>eudicotyledons</taxon>
        <taxon>Gunneridae</taxon>
        <taxon>Pentapetalae</taxon>
        <taxon>asterids</taxon>
        <taxon>lamiids</taxon>
        <taxon>Lamiales</taxon>
        <taxon>Orobanchaceae</taxon>
        <taxon>Buchnereae</taxon>
        <taxon>Striga</taxon>
    </lineage>
</organism>
<name>A0A5A7PKL3_STRAF</name>
<dbReference type="AlphaFoldDB" id="A0A5A7PKL3"/>
<dbReference type="EMBL" id="BKCP01004705">
    <property type="protein sequence ID" value="GER33188.1"/>
    <property type="molecule type" value="Genomic_DNA"/>
</dbReference>
<evidence type="ECO:0000313" key="2">
    <source>
        <dbReference type="Proteomes" id="UP000325081"/>
    </source>
</evidence>
<dbReference type="Proteomes" id="UP000325081">
    <property type="component" value="Unassembled WGS sequence"/>
</dbReference>
<keyword evidence="2" id="KW-1185">Reference proteome</keyword>
<accession>A0A5A7PKL3</accession>
<sequence length="146" mass="15353">MYDLARFCLTKPWKNLVFRSPSATQRTAAFCFQKSSSIRSRSWYSAWQRLCGIGLYGIGLCGVGAGVGADVEQVVGVCRLGGGVRNLLASGGLNVDCRLGGSGSGDWPVNFVGRLNDGDSWDSDGGDGCLLGMFCLCVNGLGRGCP</sequence>
<protein>
    <submittedName>
        <fullName evidence="1">Coenzyme PQQ synthesis protein E</fullName>
    </submittedName>
</protein>
<comment type="caution">
    <text evidence="1">The sequence shown here is derived from an EMBL/GenBank/DDBJ whole genome shotgun (WGS) entry which is preliminary data.</text>
</comment>
<gene>
    <name evidence="1" type="ORF">STAS_09307</name>
</gene>